<accession>A0A2A5T2X3</accession>
<keyword evidence="2" id="KW-1185">Reference proteome</keyword>
<reference evidence="2" key="1">
    <citation type="submission" date="2017-04" db="EMBL/GenBank/DDBJ databases">
        <title>Genome evolution of the luminous symbionts of deep sea anglerfish.</title>
        <authorList>
            <person name="Hendry T.A."/>
        </authorList>
    </citation>
    <scope>NUCLEOTIDE SEQUENCE [LARGE SCALE GENOMIC DNA]</scope>
</reference>
<evidence type="ECO:0000313" key="2">
    <source>
        <dbReference type="Proteomes" id="UP000219020"/>
    </source>
</evidence>
<dbReference type="AlphaFoldDB" id="A0A2A5T2X3"/>
<dbReference type="Proteomes" id="UP000219020">
    <property type="component" value="Unassembled WGS sequence"/>
</dbReference>
<proteinExistence type="predicted"/>
<protein>
    <submittedName>
        <fullName evidence="1">Uncharacterized protein</fullName>
    </submittedName>
</protein>
<name>A0A2A5T2X3_9GAMM</name>
<sequence length="37" mass="4491">MIFDERSLNSMVKHYNHFTKNNLTYNTMLKTVLTDNR</sequence>
<gene>
    <name evidence="1" type="ORF">BTN49_1746</name>
</gene>
<organism evidence="1 2">
    <name type="scientific">Candidatus Enterovibrio escicola</name>
    <dbReference type="NCBI Taxonomy" id="1927127"/>
    <lineage>
        <taxon>Bacteria</taxon>
        <taxon>Pseudomonadati</taxon>
        <taxon>Pseudomonadota</taxon>
        <taxon>Gammaproteobacteria</taxon>
        <taxon>Vibrionales</taxon>
        <taxon>Vibrionaceae</taxon>
        <taxon>Enterovibrio</taxon>
    </lineage>
</organism>
<evidence type="ECO:0000313" key="1">
    <source>
        <dbReference type="EMBL" id="PCS22525.1"/>
    </source>
</evidence>
<dbReference type="EMBL" id="NBYY01000016">
    <property type="protein sequence ID" value="PCS22525.1"/>
    <property type="molecule type" value="Genomic_DNA"/>
</dbReference>
<comment type="caution">
    <text evidence="1">The sequence shown here is derived from an EMBL/GenBank/DDBJ whole genome shotgun (WGS) entry which is preliminary data.</text>
</comment>